<name>A0A023B0J3_GRENI</name>
<keyword evidence="2" id="KW-1185">Reference proteome</keyword>
<comment type="caution">
    <text evidence="1">The sequence shown here is derived from an EMBL/GenBank/DDBJ whole genome shotgun (WGS) entry which is preliminary data.</text>
</comment>
<dbReference type="VEuPathDB" id="CryptoDB:GNI_147940"/>
<reference evidence="1" key="1">
    <citation type="submission" date="2013-12" db="EMBL/GenBank/DDBJ databases">
        <authorList>
            <person name="Omoto C.K."/>
            <person name="Sibley D."/>
            <person name="Venepally P."/>
            <person name="Hadjithomas M."/>
            <person name="Karamycheva S."/>
            <person name="Brunk B."/>
            <person name="Roos D."/>
            <person name="Caler E."/>
            <person name="Lorenzi H."/>
        </authorList>
    </citation>
    <scope>NUCLEOTIDE SEQUENCE</scope>
</reference>
<feature type="non-terminal residue" evidence="1">
    <location>
        <position position="1"/>
    </location>
</feature>
<gene>
    <name evidence="1" type="ORF">GNI_147940</name>
</gene>
<evidence type="ECO:0000313" key="2">
    <source>
        <dbReference type="Proteomes" id="UP000019763"/>
    </source>
</evidence>
<dbReference type="RefSeq" id="XP_011132675.1">
    <property type="nucleotide sequence ID" value="XM_011134373.1"/>
</dbReference>
<dbReference type="GeneID" id="22915166"/>
<accession>A0A023B0J3</accession>
<organism evidence="1 2">
    <name type="scientific">Gregarina niphandrodes</name>
    <name type="common">Septate eugregarine</name>
    <dbReference type="NCBI Taxonomy" id="110365"/>
    <lineage>
        <taxon>Eukaryota</taxon>
        <taxon>Sar</taxon>
        <taxon>Alveolata</taxon>
        <taxon>Apicomplexa</taxon>
        <taxon>Conoidasida</taxon>
        <taxon>Gregarinasina</taxon>
        <taxon>Eugregarinorida</taxon>
        <taxon>Gregarinidae</taxon>
        <taxon>Gregarina</taxon>
    </lineage>
</organism>
<dbReference type="Proteomes" id="UP000019763">
    <property type="component" value="Unassembled WGS sequence"/>
</dbReference>
<evidence type="ECO:0000313" key="1">
    <source>
        <dbReference type="EMBL" id="EZG44386.1"/>
    </source>
</evidence>
<feature type="non-terminal residue" evidence="1">
    <location>
        <position position="171"/>
    </location>
</feature>
<sequence>TVPCAQTTKGVPCAQTTKNVICDFQRSLTNNSNRQVHIHNEQNGVQINLVNVGSDTKREDWQTRRIVEEAVSGNKTGDKIVEKTKGNTRINVRGDSLTFNLNFNVGDVSFPFDTRGVDVNRNTDGKLGVIGGSGGDGDGKLKVTGGDGDGKLKVIGGDGDGKLKVTGGDGD</sequence>
<dbReference type="AlphaFoldDB" id="A0A023B0J3"/>
<proteinExistence type="predicted"/>
<protein>
    <submittedName>
        <fullName evidence="1">Uncharacterized protein</fullName>
    </submittedName>
</protein>
<dbReference type="EMBL" id="AFNH02001101">
    <property type="protein sequence ID" value="EZG44386.1"/>
    <property type="molecule type" value="Genomic_DNA"/>
</dbReference>